<dbReference type="HAMAP" id="MF_02090">
    <property type="entry name" value="NadE_glutamine_dep"/>
    <property type="match status" value="1"/>
</dbReference>
<dbReference type="NCBIfam" id="TIGR00552">
    <property type="entry name" value="nadE"/>
    <property type="match status" value="1"/>
</dbReference>
<dbReference type="FunFam" id="3.60.110.10:FF:000003">
    <property type="entry name" value="Glutamine-dependent NAD(+) synthetase"/>
    <property type="match status" value="1"/>
</dbReference>
<dbReference type="GO" id="GO:0005737">
    <property type="term" value="C:cytoplasm"/>
    <property type="evidence" value="ECO:0007669"/>
    <property type="project" value="InterPro"/>
</dbReference>
<dbReference type="EC" id="6.3.5.1" evidence="8"/>
<dbReference type="GO" id="GO:0009435">
    <property type="term" value="P:NAD+ biosynthetic process"/>
    <property type="evidence" value="ECO:0007669"/>
    <property type="project" value="UniProtKB-UniRule"/>
</dbReference>
<evidence type="ECO:0000313" key="10">
    <source>
        <dbReference type="EMBL" id="PXF46602.1"/>
    </source>
</evidence>
<dbReference type="InterPro" id="IPR014729">
    <property type="entry name" value="Rossmann-like_a/b/a_fold"/>
</dbReference>
<keyword evidence="4 8" id="KW-0547">Nucleotide-binding</keyword>
<feature type="domain" description="CN hydrolase" evidence="9">
    <location>
        <begin position="4"/>
        <end position="278"/>
    </location>
</feature>
<evidence type="ECO:0000256" key="4">
    <source>
        <dbReference type="ARBA" id="ARBA00022741"/>
    </source>
</evidence>
<dbReference type="OrthoDB" id="2020662at2759"/>
<dbReference type="EMBL" id="NBIV01000035">
    <property type="protein sequence ID" value="PXF46602.1"/>
    <property type="molecule type" value="Genomic_DNA"/>
</dbReference>
<evidence type="ECO:0000256" key="3">
    <source>
        <dbReference type="ARBA" id="ARBA00022598"/>
    </source>
</evidence>
<sequence length="722" mass="82020">MPIVTTATCSLNQWSLDFDGNLKRIKDSILKAREQKARYRLGPELEISGYGCEDHFLEHDTFTHTWECLAQLIREGYSDSIFLDIGAPVMHRGVSYNCRILILNREILLVRPKITFADSGNYRETRWFTPWDRLRPVEKLTLPQVVREATLEHQSHCPIGQGIIEFDDGVTVGCESCEELWSPLSTHIDLYLEGVEIIGNGSGSHHTLRKQHERLNLMQSATRKCGGVYLYSNQIGCDGGRLYFDGSSVIAMNGSFLKQGSQFTVSTEVEVITATIDLDDVHRYRKGKTSRMVQAADHKSRVLLDRIRPSIPFKLTSPDGMSGEELPTVPLSQILHVSPEEEIARGPACWLWDYLRRSGMNGYFLPLSGGADSSSSAAIVGNMCQMLVDSVNSTSCEERLLEDIRRVTRTENTYIPTDARELAGRILYTVYFGSKGASSEATRKRAAALSEEIGAWHASVDIYTIVEVVLDVFASVFGSSSRPQFKLHGGTHTENLARQNLQARIRMVLSYLFAQLLPWTRGEHGSLLVLGSANVDESLRGYLTKYDCSSADVNPIGGISKMDLRRFLRWAATEDGLGYRTLKDVVDAPPTAELEPLTEDYVQTDEQDMGMTYDELSWFGKLRKLQLCGPYSMYIKLRSTWRERFDLNEIARKVKFFFRMYSINRHKLTVLTPSYHAEDYSPDDNRFDLRPFLYNTNWTWQFRKIDDDVIKRSSAEGRRNDQ</sequence>
<dbReference type="GO" id="GO:0004359">
    <property type="term" value="F:glutaminase activity"/>
    <property type="evidence" value="ECO:0007669"/>
    <property type="project" value="InterPro"/>
</dbReference>
<dbReference type="PIRSF" id="PIRSF006630">
    <property type="entry name" value="NADS_GAT"/>
    <property type="match status" value="1"/>
</dbReference>
<comment type="similarity">
    <text evidence="2 8">In the C-terminal section; belongs to the NAD synthetase family.</text>
</comment>
<dbReference type="UniPathway" id="UPA00253">
    <property type="reaction ID" value="UER00334"/>
</dbReference>
<dbReference type="CDD" id="cd00553">
    <property type="entry name" value="NAD_synthase"/>
    <property type="match status" value="1"/>
</dbReference>
<dbReference type="Proteomes" id="UP000247409">
    <property type="component" value="Unassembled WGS sequence"/>
</dbReference>
<comment type="pathway">
    <text evidence="1 8">Cofactor biosynthesis; NAD(+) biosynthesis; NAD(+) from deamido-NAD(+) (L-Gln route): step 1/1.</text>
</comment>
<dbReference type="InterPro" id="IPR022310">
    <property type="entry name" value="NAD/GMP_synthase"/>
</dbReference>
<dbReference type="CDD" id="cd07570">
    <property type="entry name" value="GAT_Gln-NAD-synth"/>
    <property type="match status" value="1"/>
</dbReference>
<reference evidence="10 11" key="1">
    <citation type="journal article" date="2018" name="Mol. Biol. Evol.">
        <title>Analysis of the draft genome of the red seaweed Gracilariopsis chorda provides insights into genome size evolution in Rhodophyta.</title>
        <authorList>
            <person name="Lee J."/>
            <person name="Yang E.C."/>
            <person name="Graf L."/>
            <person name="Yang J.H."/>
            <person name="Qiu H."/>
            <person name="Zel Zion U."/>
            <person name="Chan C.X."/>
            <person name="Stephens T.G."/>
            <person name="Weber A.P.M."/>
            <person name="Boo G.H."/>
            <person name="Boo S.M."/>
            <person name="Kim K.M."/>
            <person name="Shin Y."/>
            <person name="Jung M."/>
            <person name="Lee S.J."/>
            <person name="Yim H.S."/>
            <person name="Lee J.H."/>
            <person name="Bhattacharya D."/>
            <person name="Yoon H.S."/>
        </authorList>
    </citation>
    <scope>NUCLEOTIDE SEQUENCE [LARGE SCALE GENOMIC DNA]</scope>
    <source>
        <strain evidence="10 11">SKKU-2015</strain>
        <tissue evidence="10">Whole body</tissue>
    </source>
</reference>
<dbReference type="Gene3D" id="3.40.50.620">
    <property type="entry name" value="HUPs"/>
    <property type="match status" value="1"/>
</dbReference>
<dbReference type="Pfam" id="PF02540">
    <property type="entry name" value="NAD_synthase"/>
    <property type="match status" value="1"/>
</dbReference>
<dbReference type="InterPro" id="IPR036526">
    <property type="entry name" value="C-N_Hydrolase_sf"/>
</dbReference>
<dbReference type="Gene3D" id="3.60.110.10">
    <property type="entry name" value="Carbon-nitrogen hydrolase"/>
    <property type="match status" value="1"/>
</dbReference>
<evidence type="ECO:0000256" key="1">
    <source>
        <dbReference type="ARBA" id="ARBA00005188"/>
    </source>
</evidence>
<dbReference type="GO" id="GO:0003952">
    <property type="term" value="F:NAD+ synthase (glutamine-hydrolyzing) activity"/>
    <property type="evidence" value="ECO:0007669"/>
    <property type="project" value="UniProtKB-UniRule"/>
</dbReference>
<keyword evidence="3 8" id="KW-0436">Ligase</keyword>
<gene>
    <name evidence="10" type="ORF">BWQ96_03591</name>
</gene>
<keyword evidence="11" id="KW-1185">Reference proteome</keyword>
<dbReference type="PANTHER" id="PTHR23090:SF9">
    <property type="entry name" value="GLUTAMINE-DEPENDENT NAD(+) SYNTHETASE"/>
    <property type="match status" value="1"/>
</dbReference>
<dbReference type="Pfam" id="PF00795">
    <property type="entry name" value="CN_hydrolase"/>
    <property type="match status" value="1"/>
</dbReference>
<name>A0A2V3IWT6_9FLOR</name>
<dbReference type="SUPFAM" id="SSF56317">
    <property type="entry name" value="Carbon-nitrogen hydrolase"/>
    <property type="match status" value="1"/>
</dbReference>
<evidence type="ECO:0000256" key="5">
    <source>
        <dbReference type="ARBA" id="ARBA00022840"/>
    </source>
</evidence>
<comment type="caution">
    <text evidence="10">The sequence shown here is derived from an EMBL/GenBank/DDBJ whole genome shotgun (WGS) entry which is preliminary data.</text>
</comment>
<dbReference type="GO" id="GO:0005524">
    <property type="term" value="F:ATP binding"/>
    <property type="evidence" value="ECO:0007669"/>
    <property type="project" value="UniProtKB-UniRule"/>
</dbReference>
<dbReference type="STRING" id="448386.A0A2V3IWT6"/>
<evidence type="ECO:0000259" key="9">
    <source>
        <dbReference type="PROSITE" id="PS50263"/>
    </source>
</evidence>
<dbReference type="InterPro" id="IPR003694">
    <property type="entry name" value="NAD_synthase"/>
</dbReference>
<evidence type="ECO:0000256" key="6">
    <source>
        <dbReference type="ARBA" id="ARBA00023027"/>
    </source>
</evidence>
<dbReference type="InterPro" id="IPR014445">
    <property type="entry name" value="Gln-dep_NAD_synthase"/>
</dbReference>
<dbReference type="PROSITE" id="PS50263">
    <property type="entry name" value="CN_HYDROLASE"/>
    <property type="match status" value="1"/>
</dbReference>
<dbReference type="InterPro" id="IPR003010">
    <property type="entry name" value="C-N_Hydrolase"/>
</dbReference>
<dbReference type="AlphaFoldDB" id="A0A2V3IWT6"/>
<evidence type="ECO:0000256" key="2">
    <source>
        <dbReference type="ARBA" id="ARBA00007145"/>
    </source>
</evidence>
<protein>
    <recommendedName>
        <fullName evidence="8">Glutamine-dependent NAD(+) synthetase</fullName>
        <ecNumber evidence="8">6.3.5.1</ecNumber>
    </recommendedName>
    <alternativeName>
        <fullName evidence="8">NAD(+) synthase [glutamine-hydrolyzing]</fullName>
    </alternativeName>
</protein>
<proteinExistence type="inferred from homology"/>
<organism evidence="10 11">
    <name type="scientific">Gracilariopsis chorda</name>
    <dbReference type="NCBI Taxonomy" id="448386"/>
    <lineage>
        <taxon>Eukaryota</taxon>
        <taxon>Rhodophyta</taxon>
        <taxon>Florideophyceae</taxon>
        <taxon>Rhodymeniophycidae</taxon>
        <taxon>Gracilariales</taxon>
        <taxon>Gracilariaceae</taxon>
        <taxon>Gracilariopsis</taxon>
    </lineage>
</organism>
<evidence type="ECO:0000256" key="8">
    <source>
        <dbReference type="PIRNR" id="PIRNR006630"/>
    </source>
</evidence>
<accession>A0A2V3IWT6</accession>
<dbReference type="SUPFAM" id="SSF52402">
    <property type="entry name" value="Adenine nucleotide alpha hydrolases-like"/>
    <property type="match status" value="1"/>
</dbReference>
<evidence type="ECO:0000313" key="11">
    <source>
        <dbReference type="Proteomes" id="UP000247409"/>
    </source>
</evidence>
<evidence type="ECO:0000256" key="7">
    <source>
        <dbReference type="ARBA" id="ARBA00052340"/>
    </source>
</evidence>
<keyword evidence="6 8" id="KW-0520">NAD</keyword>
<dbReference type="FunFam" id="3.40.50.620:FF:000036">
    <property type="entry name" value="Glutamine-dependent NAD(+) synthetase"/>
    <property type="match status" value="1"/>
</dbReference>
<dbReference type="PANTHER" id="PTHR23090">
    <property type="entry name" value="NH 3 /GLUTAMINE-DEPENDENT NAD + SYNTHETASE"/>
    <property type="match status" value="1"/>
</dbReference>
<keyword evidence="5 8" id="KW-0067">ATP-binding</keyword>
<comment type="catalytic activity">
    <reaction evidence="7 8">
        <text>deamido-NAD(+) + L-glutamine + ATP + H2O = L-glutamate + AMP + diphosphate + NAD(+) + H(+)</text>
        <dbReference type="Rhea" id="RHEA:24384"/>
        <dbReference type="ChEBI" id="CHEBI:15377"/>
        <dbReference type="ChEBI" id="CHEBI:15378"/>
        <dbReference type="ChEBI" id="CHEBI:29985"/>
        <dbReference type="ChEBI" id="CHEBI:30616"/>
        <dbReference type="ChEBI" id="CHEBI:33019"/>
        <dbReference type="ChEBI" id="CHEBI:57540"/>
        <dbReference type="ChEBI" id="CHEBI:58359"/>
        <dbReference type="ChEBI" id="CHEBI:58437"/>
        <dbReference type="ChEBI" id="CHEBI:456215"/>
        <dbReference type="EC" id="6.3.5.1"/>
    </reaction>
</comment>